<dbReference type="SUPFAM" id="SSF48452">
    <property type="entry name" value="TPR-like"/>
    <property type="match status" value="1"/>
</dbReference>
<dbReference type="Proteomes" id="UP000800040">
    <property type="component" value="Unassembled WGS sequence"/>
</dbReference>
<dbReference type="Gene3D" id="2.170.270.10">
    <property type="entry name" value="SET domain"/>
    <property type="match status" value="1"/>
</dbReference>
<accession>A0A6A5K9V0</accession>
<feature type="region of interest" description="Disordered" evidence="1">
    <location>
        <begin position="1"/>
        <end position="26"/>
    </location>
</feature>
<dbReference type="PANTHER" id="PTHR47643">
    <property type="entry name" value="TPR DOMAIN PROTEIN (AFU_ORTHOLOGUE AFUA_5G12710)"/>
    <property type="match status" value="1"/>
</dbReference>
<gene>
    <name evidence="3" type="ORF">BDW02DRAFT_599707</name>
</gene>
<dbReference type="InterPro" id="IPR053209">
    <property type="entry name" value="Gramillin-biosynth_MTr"/>
</dbReference>
<dbReference type="Gene3D" id="1.25.40.10">
    <property type="entry name" value="Tetratricopeptide repeat domain"/>
    <property type="match status" value="1"/>
</dbReference>
<dbReference type="InterPro" id="IPR019734">
    <property type="entry name" value="TPR_rpt"/>
</dbReference>
<keyword evidence="4" id="KW-1185">Reference proteome</keyword>
<dbReference type="InterPro" id="IPR011990">
    <property type="entry name" value="TPR-like_helical_dom_sf"/>
</dbReference>
<dbReference type="Pfam" id="PF00856">
    <property type="entry name" value="SET"/>
    <property type="match status" value="1"/>
</dbReference>
<sequence>MQQHKRVLQEAKKRQGQRPHDRKNKDTMLVEFMMTSMATVARSGSKNTQLVHSSFVPPAYPPCTTSLDDLTPIRIEDLRLEKHHRGRYMLLRAITPPNRMTGILVLVEDEAGEVSLLQLYQQEGEASRAATDVVDKHSILVVKEPFFKTTASGDYSLRVDHLSDIEFLDNGDARVPRLWQPRIMETGQSADALKLEGNALMREGKYWRAINKYSSALVHSAMPQEVKVIKRNRSLAYLKTSQYDAALSDTGFPDFGEETSDKALFRAAEALYHLTRYEECRQTLEKLCKLFPTNQEAVAALARAQRRCDENSTGQFDFKLLQAEAKKHRPPHLDHATYTGPVEVRKVKGKGRGLFATQAMKAGDLVLCEKAFSHAHVDDEKESNASLTLLMNVETEKGFMGGQADLIQLITQKLYKNPSIASGFTDLYHGAYEGVNTNSVGGKPVVDTFLVERTMALNVFGCPITSLKSHKDVSSAQDTKGNKFHSCGIWIKASYINHSCLGNVRRSFIGDMMIIRAAKDIETLTELLFPYEAPDGIYAAKSGQKFTNWGFVCTCPLCGDIRDTPSTVVTQRQTLLQQLNRLCKASSSSSSTGIDMTKKFERLMKALNETYTRPAEQVPRLLLWDPQLLLIRIYMEQHHLTKGLEAIGKILRLLGFTVMGLDRTAAGFVVAKWGHVVDHLVEVFLHARSAFEQLALGEKSRQAEQYARTVYRVVVGEDVSFDQTYPS</sequence>
<reference evidence="3" key="1">
    <citation type="submission" date="2020-01" db="EMBL/GenBank/DDBJ databases">
        <authorList>
            <consortium name="DOE Joint Genome Institute"/>
            <person name="Haridas S."/>
            <person name="Albert R."/>
            <person name="Binder M."/>
            <person name="Bloem J."/>
            <person name="Labutti K."/>
            <person name="Salamov A."/>
            <person name="Andreopoulos B."/>
            <person name="Baker S.E."/>
            <person name="Barry K."/>
            <person name="Bills G."/>
            <person name="Bluhm B.H."/>
            <person name="Cannon C."/>
            <person name="Castanera R."/>
            <person name="Culley D.E."/>
            <person name="Daum C."/>
            <person name="Ezra D."/>
            <person name="Gonzalez J.B."/>
            <person name="Henrissat B."/>
            <person name="Kuo A."/>
            <person name="Liang C."/>
            <person name="Lipzen A."/>
            <person name="Lutzoni F."/>
            <person name="Magnuson J."/>
            <person name="Mondo S."/>
            <person name="Nolan M."/>
            <person name="Ohm R."/>
            <person name="Pangilinan J."/>
            <person name="Park H.-J."/>
            <person name="Ramirez L."/>
            <person name="Alfaro M."/>
            <person name="Sun H."/>
            <person name="Tritt A."/>
            <person name="Yoshinaga Y."/>
            <person name="Zwiers L.-H."/>
            <person name="Turgeon B.G."/>
            <person name="Goodwin S.B."/>
            <person name="Spatafora J.W."/>
            <person name="Crous P.W."/>
            <person name="Grigoriev I.V."/>
        </authorList>
    </citation>
    <scope>NUCLEOTIDE SEQUENCE</scope>
    <source>
        <strain evidence="3">P77</strain>
    </source>
</reference>
<proteinExistence type="predicted"/>
<dbReference type="SMART" id="SM00317">
    <property type="entry name" value="SET"/>
    <property type="match status" value="1"/>
</dbReference>
<protein>
    <recommendedName>
        <fullName evidence="2">SET domain-containing protein</fullName>
    </recommendedName>
</protein>
<evidence type="ECO:0000256" key="1">
    <source>
        <dbReference type="SAM" id="MobiDB-lite"/>
    </source>
</evidence>
<dbReference type="InterPro" id="IPR001214">
    <property type="entry name" value="SET_dom"/>
</dbReference>
<evidence type="ECO:0000313" key="3">
    <source>
        <dbReference type="EMBL" id="KAF1832756.1"/>
    </source>
</evidence>
<dbReference type="AlphaFoldDB" id="A0A6A5K9V0"/>
<name>A0A6A5K9V0_9PLEO</name>
<evidence type="ECO:0000313" key="4">
    <source>
        <dbReference type="Proteomes" id="UP000800040"/>
    </source>
</evidence>
<dbReference type="OrthoDB" id="438641at2759"/>
<dbReference type="EMBL" id="ML975332">
    <property type="protein sequence ID" value="KAF1832756.1"/>
    <property type="molecule type" value="Genomic_DNA"/>
</dbReference>
<dbReference type="SMART" id="SM00028">
    <property type="entry name" value="TPR"/>
    <property type="match status" value="2"/>
</dbReference>
<dbReference type="SUPFAM" id="SSF82199">
    <property type="entry name" value="SET domain"/>
    <property type="match status" value="1"/>
</dbReference>
<organism evidence="3 4">
    <name type="scientific">Decorospora gaudefroyi</name>
    <dbReference type="NCBI Taxonomy" id="184978"/>
    <lineage>
        <taxon>Eukaryota</taxon>
        <taxon>Fungi</taxon>
        <taxon>Dikarya</taxon>
        <taxon>Ascomycota</taxon>
        <taxon>Pezizomycotina</taxon>
        <taxon>Dothideomycetes</taxon>
        <taxon>Pleosporomycetidae</taxon>
        <taxon>Pleosporales</taxon>
        <taxon>Pleosporineae</taxon>
        <taxon>Pleosporaceae</taxon>
        <taxon>Decorospora</taxon>
    </lineage>
</organism>
<dbReference type="PROSITE" id="PS50280">
    <property type="entry name" value="SET"/>
    <property type="match status" value="1"/>
</dbReference>
<feature type="domain" description="SET" evidence="2">
    <location>
        <begin position="340"/>
        <end position="532"/>
    </location>
</feature>
<dbReference type="PANTHER" id="PTHR47643:SF2">
    <property type="entry name" value="TPR DOMAIN PROTEIN (AFU_ORTHOLOGUE AFUA_5G12710)"/>
    <property type="match status" value="1"/>
</dbReference>
<dbReference type="InterPro" id="IPR046341">
    <property type="entry name" value="SET_dom_sf"/>
</dbReference>
<evidence type="ECO:0000259" key="2">
    <source>
        <dbReference type="PROSITE" id="PS50280"/>
    </source>
</evidence>